<dbReference type="AlphaFoldDB" id="A0A2K4X429"/>
<evidence type="ECO:0000313" key="1">
    <source>
        <dbReference type="EMBL" id="SOS43053.1"/>
    </source>
</evidence>
<proteinExistence type="predicted"/>
<dbReference type="EMBL" id="LT963413">
    <property type="protein sequence ID" value="SOS43053.1"/>
    <property type="molecule type" value="Genomic_DNA"/>
</dbReference>
<evidence type="ECO:0000313" key="2">
    <source>
        <dbReference type="Proteomes" id="UP000238095"/>
    </source>
</evidence>
<name>A0A2K4X429_PSESX</name>
<dbReference type="Proteomes" id="UP000238095">
    <property type="component" value="Plasmid PP4"/>
</dbReference>
<geneLocation type="plasmid" evidence="1">
    <name>PP4</name>
</geneLocation>
<protein>
    <submittedName>
        <fullName evidence="1">Uncharacterized protein</fullName>
    </submittedName>
</protein>
<organism evidence="1 2">
    <name type="scientific">Pseudomonas syringae</name>
    <dbReference type="NCBI Taxonomy" id="317"/>
    <lineage>
        <taxon>Bacteria</taxon>
        <taxon>Pseudomonadati</taxon>
        <taxon>Pseudomonadota</taxon>
        <taxon>Gammaproteobacteria</taxon>
        <taxon>Pseudomonadales</taxon>
        <taxon>Pseudomonadaceae</taxon>
        <taxon>Pseudomonas</taxon>
    </lineage>
</organism>
<reference evidence="1 2" key="1">
    <citation type="submission" date="2017-11" db="EMBL/GenBank/DDBJ databases">
        <authorList>
            <person name="Han C.G."/>
        </authorList>
    </citation>
    <scope>NUCLEOTIDE SEQUENCE [LARGE SCALE GENOMIC DNA]</scope>
    <source>
        <strain evidence="1">CFBP3840</strain>
        <plasmid evidence="2">Plasmid pp4</plasmid>
    </source>
</reference>
<gene>
    <name evidence="1" type="ORF">CFBP3840_P400025</name>
</gene>
<sequence length="124" mass="13610">MVYQAAVSQQTQRAATVFVLMNMDSSHALYQCESQSFLVASYESLVGSAVESLMIAPLFQRFHSKCPAKVGLGQSYVFSFYLNELNTFIMLAMSSFGRVSSHQASSLIYAIAAEATLICAQSFH</sequence>
<keyword evidence="1" id="KW-0614">Plasmid</keyword>
<accession>A0A2K4X429</accession>